<evidence type="ECO:0000313" key="1">
    <source>
        <dbReference type="Proteomes" id="UP000887579"/>
    </source>
</evidence>
<dbReference type="WBParaSite" id="ES5_v2.g21629.t1">
    <property type="protein sequence ID" value="ES5_v2.g21629.t1"/>
    <property type="gene ID" value="ES5_v2.g21629"/>
</dbReference>
<organism evidence="1 2">
    <name type="scientific">Panagrolaimus sp. ES5</name>
    <dbReference type="NCBI Taxonomy" id="591445"/>
    <lineage>
        <taxon>Eukaryota</taxon>
        <taxon>Metazoa</taxon>
        <taxon>Ecdysozoa</taxon>
        <taxon>Nematoda</taxon>
        <taxon>Chromadorea</taxon>
        <taxon>Rhabditida</taxon>
        <taxon>Tylenchina</taxon>
        <taxon>Panagrolaimomorpha</taxon>
        <taxon>Panagrolaimoidea</taxon>
        <taxon>Panagrolaimidae</taxon>
        <taxon>Panagrolaimus</taxon>
    </lineage>
</organism>
<reference evidence="2" key="1">
    <citation type="submission" date="2022-11" db="UniProtKB">
        <authorList>
            <consortium name="WormBaseParasite"/>
        </authorList>
    </citation>
    <scope>IDENTIFICATION</scope>
</reference>
<evidence type="ECO:0000313" key="2">
    <source>
        <dbReference type="WBParaSite" id="ES5_v2.g21629.t1"/>
    </source>
</evidence>
<dbReference type="Proteomes" id="UP000887579">
    <property type="component" value="Unplaced"/>
</dbReference>
<protein>
    <submittedName>
        <fullName evidence="2">Cholesterol 7-desaturase</fullName>
    </submittedName>
</protein>
<sequence length="430" mass="49427">MIAMMDFLDSTSGTLIFTGILLALYLIYCYIVRPLNRIVKLGDLGFYFGEPKPPKDYMNMLIERMKKLRVLGDLPPVFPNGWYCIAESSELKPKQIKPVTFMGQNLTLFRGDSGSVHLLDSYCPHLGANFNIGGRIVDNNCIQCPFHGWIFSGETGKCTRIPYSPSDKIPSKAAVSVWPIIERNCHIYVWYHCDGIDPTWHIPIIPEAESGEWKYKGRTNHEIMCHIQEIPENGADIAHLNYLHLAGVNEGNDITRIKMDKTEPLIKHIWNGRWEPEDEPNKHSATMYLKQYMTFLGIQIPLTYTDLKAVQIGPGIVHMHLDFGFVGRGIVMQHITPEDAVQQRARFVMFAKTTAAFAKFYLLSEANHFERDVYIWTNKRYVKNPLYCKDDGPISKHRRWFSQFYTDNSPKLNKDGTLTNTPKSINDNDW</sequence>
<proteinExistence type="predicted"/>
<name>A0AC34FW32_9BILA</name>
<accession>A0AC34FW32</accession>